<dbReference type="EMBL" id="BAAAEU010000006">
    <property type="protein sequence ID" value="GAA0713203.1"/>
    <property type="molecule type" value="Genomic_DNA"/>
</dbReference>
<dbReference type="RefSeq" id="WP_343789322.1">
    <property type="nucleotide sequence ID" value="NZ_BAAAEU010000006.1"/>
</dbReference>
<evidence type="ECO:0000313" key="1">
    <source>
        <dbReference type="EMBL" id="GAA0713203.1"/>
    </source>
</evidence>
<comment type="caution">
    <text evidence="1">The sequence shown here is derived from an EMBL/GenBank/DDBJ whole genome shotgun (WGS) entry which is preliminary data.</text>
</comment>
<proteinExistence type="predicted"/>
<sequence>MRRLAIVLCALALLGAAHWYRQRPIGHVAGVLVAGEPLQTEPSSRATIRHGDFDLLPLADFDVEARVLSRHDYSFGTESVLSPTDFALGWGRMSDTAVIERLDVEQSARWYTYHWNGAPPIPLDEIVRSSANMHLIPGDAAVARGIAHVRVGEIVELRGRLVEARRSDGWHWVSSLRRDDTGAGACELVLVESVERR</sequence>
<evidence type="ECO:0008006" key="3">
    <source>
        <dbReference type="Google" id="ProtNLM"/>
    </source>
</evidence>
<accession>A0ABN1IGY8</accession>
<organism evidence="1 2">
    <name type="scientific">Dokdonella soli</name>
    <dbReference type="NCBI Taxonomy" id="529810"/>
    <lineage>
        <taxon>Bacteria</taxon>
        <taxon>Pseudomonadati</taxon>
        <taxon>Pseudomonadota</taxon>
        <taxon>Gammaproteobacteria</taxon>
        <taxon>Lysobacterales</taxon>
        <taxon>Rhodanobacteraceae</taxon>
        <taxon>Dokdonella</taxon>
    </lineage>
</organism>
<dbReference type="Proteomes" id="UP001501523">
    <property type="component" value="Unassembled WGS sequence"/>
</dbReference>
<gene>
    <name evidence="1" type="ORF">GCM10009105_16500</name>
</gene>
<reference evidence="1 2" key="1">
    <citation type="journal article" date="2019" name="Int. J. Syst. Evol. Microbiol.">
        <title>The Global Catalogue of Microorganisms (GCM) 10K type strain sequencing project: providing services to taxonomists for standard genome sequencing and annotation.</title>
        <authorList>
            <consortium name="The Broad Institute Genomics Platform"/>
            <consortium name="The Broad Institute Genome Sequencing Center for Infectious Disease"/>
            <person name="Wu L."/>
            <person name="Ma J."/>
        </authorList>
    </citation>
    <scope>NUCLEOTIDE SEQUENCE [LARGE SCALE GENOMIC DNA]</scope>
    <source>
        <strain evidence="1 2">JCM 15421</strain>
    </source>
</reference>
<evidence type="ECO:0000313" key="2">
    <source>
        <dbReference type="Proteomes" id="UP001501523"/>
    </source>
</evidence>
<keyword evidence="2" id="KW-1185">Reference proteome</keyword>
<name>A0ABN1IGY8_9GAMM</name>
<protein>
    <recommendedName>
        <fullName evidence="3">SH3 domain-containing protein</fullName>
    </recommendedName>
</protein>